<sequence>MECEQGSLLAGNAPGGMNGLVRLRKRVRPPDLTNARKGEGRLQHSDMHSCSSCSPNPVTSSTDPVRLLLPRPTRLASTIPGINSLKPPRTSPHMQERHFGCNSVCGHLGPPAPSATSNLECNLLIHPLQSSGASSSIFCHFVLFLSL</sequence>
<evidence type="ECO:0000256" key="1">
    <source>
        <dbReference type="SAM" id="MobiDB-lite"/>
    </source>
</evidence>
<evidence type="ECO:0000313" key="3">
    <source>
        <dbReference type="Proteomes" id="UP000822688"/>
    </source>
</evidence>
<name>A0A8T0INC2_CERPU</name>
<proteinExistence type="predicted"/>
<dbReference type="AlphaFoldDB" id="A0A8T0INC2"/>
<accession>A0A8T0INC2</accession>
<evidence type="ECO:0000313" key="2">
    <source>
        <dbReference type="EMBL" id="KAG0584068.1"/>
    </source>
</evidence>
<organism evidence="2 3">
    <name type="scientific">Ceratodon purpureus</name>
    <name type="common">Fire moss</name>
    <name type="synonym">Dicranum purpureum</name>
    <dbReference type="NCBI Taxonomy" id="3225"/>
    <lineage>
        <taxon>Eukaryota</taxon>
        <taxon>Viridiplantae</taxon>
        <taxon>Streptophyta</taxon>
        <taxon>Embryophyta</taxon>
        <taxon>Bryophyta</taxon>
        <taxon>Bryophytina</taxon>
        <taxon>Bryopsida</taxon>
        <taxon>Dicranidae</taxon>
        <taxon>Pseudoditrichales</taxon>
        <taxon>Ditrichaceae</taxon>
        <taxon>Ceratodon</taxon>
    </lineage>
</organism>
<dbReference type="Proteomes" id="UP000822688">
    <property type="component" value="Chromosome 3"/>
</dbReference>
<gene>
    <name evidence="2" type="ORF">KC19_3G182400</name>
</gene>
<feature type="compositionally biased region" description="Basic and acidic residues" evidence="1">
    <location>
        <begin position="34"/>
        <end position="47"/>
    </location>
</feature>
<dbReference type="EMBL" id="CM026423">
    <property type="protein sequence ID" value="KAG0584068.1"/>
    <property type="molecule type" value="Genomic_DNA"/>
</dbReference>
<comment type="caution">
    <text evidence="2">The sequence shown here is derived from an EMBL/GenBank/DDBJ whole genome shotgun (WGS) entry which is preliminary data.</text>
</comment>
<reference evidence="2" key="1">
    <citation type="submission" date="2020-06" db="EMBL/GenBank/DDBJ databases">
        <title>WGS assembly of Ceratodon purpureus strain R40.</title>
        <authorList>
            <person name="Carey S.B."/>
            <person name="Jenkins J."/>
            <person name="Shu S."/>
            <person name="Lovell J.T."/>
            <person name="Sreedasyam A."/>
            <person name="Maumus F."/>
            <person name="Tiley G.P."/>
            <person name="Fernandez-Pozo N."/>
            <person name="Barry K."/>
            <person name="Chen C."/>
            <person name="Wang M."/>
            <person name="Lipzen A."/>
            <person name="Daum C."/>
            <person name="Saski C.A."/>
            <person name="Payton A.C."/>
            <person name="Mcbreen J.C."/>
            <person name="Conrad R.E."/>
            <person name="Kollar L.M."/>
            <person name="Olsson S."/>
            <person name="Huttunen S."/>
            <person name="Landis J.B."/>
            <person name="Wickett N.J."/>
            <person name="Johnson M.G."/>
            <person name="Rensing S.A."/>
            <person name="Grimwood J."/>
            <person name="Schmutz J."/>
            <person name="Mcdaniel S.F."/>
        </authorList>
    </citation>
    <scope>NUCLEOTIDE SEQUENCE</scope>
    <source>
        <strain evidence="2">R40</strain>
    </source>
</reference>
<feature type="region of interest" description="Disordered" evidence="1">
    <location>
        <begin position="1"/>
        <end position="65"/>
    </location>
</feature>
<feature type="compositionally biased region" description="Polar residues" evidence="1">
    <location>
        <begin position="48"/>
        <end position="63"/>
    </location>
</feature>
<keyword evidence="3" id="KW-1185">Reference proteome</keyword>
<protein>
    <submittedName>
        <fullName evidence="2">Uncharacterized protein</fullName>
    </submittedName>
</protein>